<keyword evidence="2" id="KW-1133">Transmembrane helix</keyword>
<feature type="region of interest" description="Disordered" evidence="1">
    <location>
        <begin position="427"/>
        <end position="448"/>
    </location>
</feature>
<feature type="transmembrane region" description="Helical" evidence="2">
    <location>
        <begin position="39"/>
        <end position="63"/>
    </location>
</feature>
<feature type="region of interest" description="Disordered" evidence="1">
    <location>
        <begin position="133"/>
        <end position="164"/>
    </location>
</feature>
<feature type="compositionally biased region" description="Low complexity" evidence="1">
    <location>
        <begin position="134"/>
        <end position="155"/>
    </location>
</feature>
<feature type="compositionally biased region" description="Polar residues" evidence="1">
    <location>
        <begin position="281"/>
        <end position="293"/>
    </location>
</feature>
<organism evidence="3 4">
    <name type="scientific">Ceraceosorus bombacis</name>
    <dbReference type="NCBI Taxonomy" id="401625"/>
    <lineage>
        <taxon>Eukaryota</taxon>
        <taxon>Fungi</taxon>
        <taxon>Dikarya</taxon>
        <taxon>Basidiomycota</taxon>
        <taxon>Ustilaginomycotina</taxon>
        <taxon>Exobasidiomycetes</taxon>
        <taxon>Ceraceosorales</taxon>
        <taxon>Ceraceosoraceae</taxon>
        <taxon>Ceraceosorus</taxon>
    </lineage>
</organism>
<proteinExistence type="predicted"/>
<evidence type="ECO:0000313" key="3">
    <source>
        <dbReference type="EMBL" id="CEH14890.1"/>
    </source>
</evidence>
<sequence>MKLQNATHIHQGLGVHNAKHPHTPKVPELGLFPSFQLEAVAALGYAIAIPLGVCFLLCAWWHLHGKAAHRRTLHRDAVAYDAAVEKLAMMARQQHLASEEGSGQSSARRERHRAMTHAAPFFEHGARLHATVYGSQSSSSGRSSPRGAFLNNNNNNKHHSHDSMSTIGARLLRDDVPRELVNDHSAGPRAVRREASTTRLGRQPSFRWRGREEQQAWPNNPADRNKHVPLQRNASVRSNISVSTIRGVRTVRGAPQPPTTYARQEGTGGIPAAMRSSLVDTSSGLQRTMSTSRGVKRSPMPPSARNAVYERAMQHAPSSSQTTLTGPSPSKRIGRGGGLEVQVTPVGVAQPRHKTSQSDFGVVSSSAHSLSRPRALYVREDPPRRGSAGSGNSTDSRPTPVASPSLVPLAPYLFNGANHEWISPLSSPGQSIDVPGSERRPHLPFTPDTRLNLL</sequence>
<protein>
    <submittedName>
        <fullName evidence="3">Uncharacterized protein</fullName>
    </submittedName>
</protein>
<evidence type="ECO:0000313" key="4">
    <source>
        <dbReference type="Proteomes" id="UP000054845"/>
    </source>
</evidence>
<dbReference type="OrthoDB" id="10322792at2759"/>
<feature type="region of interest" description="Disordered" evidence="1">
    <location>
        <begin position="281"/>
        <end position="405"/>
    </location>
</feature>
<accession>A0A0N7L9W1</accession>
<dbReference type="AlphaFoldDB" id="A0A0N7L9W1"/>
<keyword evidence="4" id="KW-1185">Reference proteome</keyword>
<reference evidence="3 4" key="1">
    <citation type="submission" date="2014-09" db="EMBL/GenBank/DDBJ databases">
        <authorList>
            <person name="Magalhaes I.L.F."/>
            <person name="Oliveira U."/>
            <person name="Santos F.R."/>
            <person name="Vidigal T.H.D.A."/>
            <person name="Brescovit A.D."/>
            <person name="Santos A.J."/>
        </authorList>
    </citation>
    <scope>NUCLEOTIDE SEQUENCE [LARGE SCALE GENOMIC DNA]</scope>
</reference>
<feature type="compositionally biased region" description="Polar residues" evidence="1">
    <location>
        <begin position="316"/>
        <end position="328"/>
    </location>
</feature>
<name>A0A0N7L9W1_9BASI</name>
<feature type="compositionally biased region" description="Polar residues" evidence="1">
    <location>
        <begin position="357"/>
        <end position="369"/>
    </location>
</feature>
<dbReference type="EMBL" id="CCYA01000250">
    <property type="protein sequence ID" value="CEH14890.1"/>
    <property type="molecule type" value="Genomic_DNA"/>
</dbReference>
<evidence type="ECO:0000256" key="1">
    <source>
        <dbReference type="SAM" id="MobiDB-lite"/>
    </source>
</evidence>
<keyword evidence="2" id="KW-0472">Membrane</keyword>
<dbReference type="Proteomes" id="UP000054845">
    <property type="component" value="Unassembled WGS sequence"/>
</dbReference>
<keyword evidence="2" id="KW-0812">Transmembrane</keyword>
<feature type="region of interest" description="Disordered" evidence="1">
    <location>
        <begin position="208"/>
        <end position="227"/>
    </location>
</feature>
<evidence type="ECO:0000256" key="2">
    <source>
        <dbReference type="SAM" id="Phobius"/>
    </source>
</evidence>